<dbReference type="Proteomes" id="UP000442619">
    <property type="component" value="Unassembled WGS sequence"/>
</dbReference>
<comment type="caution">
    <text evidence="1">The sequence shown here is derived from an EMBL/GenBank/DDBJ whole genome shotgun (WGS) entry which is preliminary data.</text>
</comment>
<keyword evidence="2" id="KW-1185">Reference proteome</keyword>
<evidence type="ECO:0000313" key="2">
    <source>
        <dbReference type="Proteomes" id="UP000442619"/>
    </source>
</evidence>
<evidence type="ECO:0000313" key="1">
    <source>
        <dbReference type="EMBL" id="MST89422.1"/>
    </source>
</evidence>
<protein>
    <recommendedName>
        <fullName evidence="3">dUTPase</fullName>
    </recommendedName>
</protein>
<dbReference type="SUPFAM" id="SSF101386">
    <property type="entry name" value="all-alpha NTP pyrophosphatases"/>
    <property type="match status" value="1"/>
</dbReference>
<organism evidence="1 2">
    <name type="scientific">Sharpea porci</name>
    <dbReference type="NCBI Taxonomy" id="2652286"/>
    <lineage>
        <taxon>Bacteria</taxon>
        <taxon>Bacillati</taxon>
        <taxon>Bacillota</taxon>
        <taxon>Erysipelotrichia</taxon>
        <taxon>Erysipelotrichales</taxon>
        <taxon>Coprobacillaceae</taxon>
        <taxon>Sharpea</taxon>
    </lineage>
</organism>
<dbReference type="AlphaFoldDB" id="A0A844FVJ1"/>
<proteinExistence type="predicted"/>
<gene>
    <name evidence="1" type="ORF">FYJ79_07535</name>
</gene>
<accession>A0A844FVJ1</accession>
<evidence type="ECO:0008006" key="3">
    <source>
        <dbReference type="Google" id="ProtNLM"/>
    </source>
</evidence>
<dbReference type="InterPro" id="IPR014871">
    <property type="entry name" value="dUTPase/dCTP_pyrophosphatase"/>
</dbReference>
<dbReference type="EMBL" id="VUNM01000015">
    <property type="protein sequence ID" value="MST89422.1"/>
    <property type="molecule type" value="Genomic_DNA"/>
</dbReference>
<sequence length="148" mass="17247">MNEVAKLYQLVVNRELAKSKNKVLDVVRIKKKLLAFLQSVSELGEIAHIYTFWDENTTIHRNELLDAYTSGMTMLMSVAYDMRIDEIKKYEEIPDRDDLVDLLLKIDEDIVVLKNSFKPIDLENALNDYFHLGFLFGFSLDEIIEQLS</sequence>
<dbReference type="RefSeq" id="WP_154516311.1">
    <property type="nucleotide sequence ID" value="NZ_VUNM01000015.1"/>
</dbReference>
<dbReference type="Pfam" id="PF08761">
    <property type="entry name" value="dUTPase_2"/>
    <property type="match status" value="1"/>
</dbReference>
<reference evidence="1 2" key="1">
    <citation type="submission" date="2019-08" db="EMBL/GenBank/DDBJ databases">
        <title>In-depth cultivation of the pig gut microbiome towards novel bacterial diversity and tailored functional studies.</title>
        <authorList>
            <person name="Wylensek D."/>
            <person name="Hitch T.C.A."/>
            <person name="Clavel T."/>
        </authorList>
    </citation>
    <scope>NUCLEOTIDE SEQUENCE [LARGE SCALE GENOMIC DNA]</scope>
    <source>
        <strain evidence="1 2">CA-Schmier-601-WT-3</strain>
    </source>
</reference>
<name>A0A844FVJ1_9FIRM</name>